<evidence type="ECO:0000313" key="15">
    <source>
        <dbReference type="Proteomes" id="UP000001542"/>
    </source>
</evidence>
<keyword evidence="3" id="KW-0808">Transferase</keyword>
<dbReference type="FunFam" id="3.30.310.80:FF:000012">
    <property type="entry name" value="Non-specific serine/threonine protein kinase"/>
    <property type="match status" value="1"/>
</dbReference>
<evidence type="ECO:0000259" key="12">
    <source>
        <dbReference type="PROSITE" id="PS50011"/>
    </source>
</evidence>
<dbReference type="KEGG" id="tva:4720964"/>
<dbReference type="PROSITE" id="PS50011">
    <property type="entry name" value="PROTEIN_KINASE_DOM"/>
    <property type="match status" value="1"/>
</dbReference>
<dbReference type="SMART" id="SM00220">
    <property type="entry name" value="S_TKc"/>
    <property type="match status" value="1"/>
</dbReference>
<dbReference type="GO" id="GO:0004674">
    <property type="term" value="F:protein serine/threonine kinase activity"/>
    <property type="evidence" value="ECO:0000318"/>
    <property type="project" value="GO_Central"/>
</dbReference>
<dbReference type="AlphaFoldDB" id="A2D7C9"/>
<dbReference type="Pfam" id="PF02149">
    <property type="entry name" value="KA1"/>
    <property type="match status" value="1"/>
</dbReference>
<keyword evidence="6 9" id="KW-0067">ATP-binding</keyword>
<keyword evidence="15" id="KW-1185">Reference proteome</keyword>
<feature type="domain" description="Protein kinase" evidence="12">
    <location>
        <begin position="6"/>
        <end position="257"/>
    </location>
</feature>
<evidence type="ECO:0000256" key="6">
    <source>
        <dbReference type="ARBA" id="ARBA00022840"/>
    </source>
</evidence>
<dbReference type="PROSITE" id="PS00107">
    <property type="entry name" value="PROTEIN_KINASE_ATP"/>
    <property type="match status" value="1"/>
</dbReference>
<protein>
    <recommendedName>
        <fullName evidence="1">non-specific serine/threonine protein kinase</fullName>
        <ecNumber evidence="1">2.7.11.1</ecNumber>
    </recommendedName>
</protein>
<reference evidence="14" key="2">
    <citation type="journal article" date="2007" name="Science">
        <title>Draft genome sequence of the sexually transmitted pathogen Trichomonas vaginalis.</title>
        <authorList>
            <person name="Carlton J.M."/>
            <person name="Hirt R.P."/>
            <person name="Silva J.C."/>
            <person name="Delcher A.L."/>
            <person name="Schatz M."/>
            <person name="Zhao Q."/>
            <person name="Wortman J.R."/>
            <person name="Bidwell S.L."/>
            <person name="Alsmark U.C.M."/>
            <person name="Besteiro S."/>
            <person name="Sicheritz-Ponten T."/>
            <person name="Noel C.J."/>
            <person name="Dacks J.B."/>
            <person name="Foster P.G."/>
            <person name="Simillion C."/>
            <person name="Van de Peer Y."/>
            <person name="Miranda-Saavedra D."/>
            <person name="Barton G.J."/>
            <person name="Westrop G.D."/>
            <person name="Mueller S."/>
            <person name="Dessi D."/>
            <person name="Fiori P.L."/>
            <person name="Ren Q."/>
            <person name="Paulsen I."/>
            <person name="Zhang H."/>
            <person name="Bastida-Corcuera F.D."/>
            <person name="Simoes-Barbosa A."/>
            <person name="Brown M.T."/>
            <person name="Hayes R.D."/>
            <person name="Mukherjee M."/>
            <person name="Okumura C.Y."/>
            <person name="Schneider R."/>
            <person name="Smith A.J."/>
            <person name="Vanacova S."/>
            <person name="Villalvazo M."/>
            <person name="Haas B.J."/>
            <person name="Pertea M."/>
            <person name="Feldblyum T.V."/>
            <person name="Utterback T.R."/>
            <person name="Shu C.L."/>
            <person name="Osoegawa K."/>
            <person name="de Jong P.J."/>
            <person name="Hrdy I."/>
            <person name="Horvathova L."/>
            <person name="Zubacova Z."/>
            <person name="Dolezal P."/>
            <person name="Malik S.B."/>
            <person name="Logsdon J.M. Jr."/>
            <person name="Henze K."/>
            <person name="Gupta A."/>
            <person name="Wang C.C."/>
            <person name="Dunne R.L."/>
            <person name="Upcroft J.A."/>
            <person name="Upcroft P."/>
            <person name="White O."/>
            <person name="Salzberg S.L."/>
            <person name="Tang P."/>
            <person name="Chiu C.-H."/>
            <person name="Lee Y.-S."/>
            <person name="Embley T.M."/>
            <person name="Coombs G.H."/>
            <person name="Mottram J.C."/>
            <person name="Tachezy J."/>
            <person name="Fraser-Liggett C.M."/>
            <person name="Johnson P.J."/>
        </authorList>
    </citation>
    <scope>NUCLEOTIDE SEQUENCE [LARGE SCALE GENOMIC DNA]</scope>
    <source>
        <strain evidence="14">G3</strain>
    </source>
</reference>
<evidence type="ECO:0000256" key="9">
    <source>
        <dbReference type="PROSITE-ProRule" id="PRU10141"/>
    </source>
</evidence>
<evidence type="ECO:0000256" key="11">
    <source>
        <dbReference type="SAM" id="MobiDB-lite"/>
    </source>
</evidence>
<dbReference type="SUPFAM" id="SSF56112">
    <property type="entry name" value="Protein kinase-like (PK-like)"/>
    <property type="match status" value="1"/>
</dbReference>
<dbReference type="GO" id="GO:0005524">
    <property type="term" value="F:ATP binding"/>
    <property type="evidence" value="ECO:0007669"/>
    <property type="project" value="UniProtKB-UniRule"/>
</dbReference>
<name>A2D7C9_TRIV3</name>
<dbReference type="PANTHER" id="PTHR24346">
    <property type="entry name" value="MAP/MICROTUBULE AFFINITY-REGULATING KINASE"/>
    <property type="match status" value="1"/>
</dbReference>
<accession>A2D7C9</accession>
<dbReference type="eggNOG" id="KOG0583">
    <property type="taxonomic scope" value="Eukaryota"/>
</dbReference>
<dbReference type="GO" id="GO:0106310">
    <property type="term" value="F:protein serine kinase activity"/>
    <property type="evidence" value="ECO:0007669"/>
    <property type="project" value="RHEA"/>
</dbReference>
<reference evidence="14" key="1">
    <citation type="submission" date="2006-10" db="EMBL/GenBank/DDBJ databases">
        <authorList>
            <person name="Amadeo P."/>
            <person name="Zhao Q."/>
            <person name="Wortman J."/>
            <person name="Fraser-Liggett C."/>
            <person name="Carlton J."/>
        </authorList>
    </citation>
    <scope>NUCLEOTIDE SEQUENCE</scope>
    <source>
        <strain evidence="14">G3</strain>
    </source>
</reference>
<feature type="domain" description="KA1" evidence="13">
    <location>
        <begin position="391"/>
        <end position="450"/>
    </location>
</feature>
<dbReference type="EC" id="2.7.11.1" evidence="1"/>
<proteinExistence type="inferred from homology"/>
<dbReference type="VEuPathDB" id="TrichDB:TVAGG3_0992710"/>
<dbReference type="EMBL" id="DS113177">
    <property type="protein sequence ID" value="EAY23646.1"/>
    <property type="molecule type" value="Genomic_DNA"/>
</dbReference>
<keyword evidence="2 10" id="KW-0723">Serine/threonine-protein kinase</keyword>
<evidence type="ECO:0000259" key="13">
    <source>
        <dbReference type="PROSITE" id="PS50032"/>
    </source>
</evidence>
<evidence type="ECO:0000256" key="8">
    <source>
        <dbReference type="ARBA" id="ARBA00048679"/>
    </source>
</evidence>
<dbReference type="FunFam" id="1.10.510.10:FF:001537">
    <property type="entry name" value="CAMK family protein kinase"/>
    <property type="match status" value="1"/>
</dbReference>
<dbReference type="PANTHER" id="PTHR24346:SF75">
    <property type="entry name" value="AURORA KINASE"/>
    <property type="match status" value="1"/>
</dbReference>
<dbReference type="Gene3D" id="3.30.310.80">
    <property type="entry name" value="Kinase associated domain 1, KA1"/>
    <property type="match status" value="1"/>
</dbReference>
<dbReference type="InterPro" id="IPR001772">
    <property type="entry name" value="KA1_dom"/>
</dbReference>
<evidence type="ECO:0000256" key="2">
    <source>
        <dbReference type="ARBA" id="ARBA00022527"/>
    </source>
</evidence>
<dbReference type="Pfam" id="PF00069">
    <property type="entry name" value="Pkinase"/>
    <property type="match status" value="1"/>
</dbReference>
<dbReference type="RefSeq" id="XP_001276894.1">
    <property type="nucleotide sequence ID" value="XM_001276893.1"/>
</dbReference>
<evidence type="ECO:0000256" key="7">
    <source>
        <dbReference type="ARBA" id="ARBA00047899"/>
    </source>
</evidence>
<evidence type="ECO:0000256" key="5">
    <source>
        <dbReference type="ARBA" id="ARBA00022777"/>
    </source>
</evidence>
<dbReference type="CDD" id="cd14003">
    <property type="entry name" value="STKc_AMPK-like"/>
    <property type="match status" value="1"/>
</dbReference>
<evidence type="ECO:0000256" key="10">
    <source>
        <dbReference type="RuleBase" id="RU000304"/>
    </source>
</evidence>
<dbReference type="InterPro" id="IPR008271">
    <property type="entry name" value="Ser/Thr_kinase_AS"/>
</dbReference>
<sequence>MIIGKYRLFRTIGDGSFATVKLGFDVFTKEQVAVKIINKCMIKTEVDMNLLMQEVEVMRKLDHPGIVKFYDFLEDDAAYYLIIEYCGGGELFDFIISRQRVEEILAKRLFKQILLAVNYIHSQNIVHRDLKPENLLLTENNTVKLIDFGLCSINADKPMTNRCGSACYIAPEALTQQSYMGQPADVWALGVILYALVDGSLPWNYEDPDKMYKQITTGSFAPPKELSPECLDLIQRIFNPNPDERLTIQQILAHPWFYGVGNVFPIPKPQSKAPEFHLSLSMGGFSSNNLMKPVGPKNDLKGQQPLETIYEDEAPAPPLKSRFKDMPAPRSKPVQPRSISLGLGEISDPMSNPDDGANTHRGAILSQTISHRDPNGVANKLENTLLSLAIQYTRTSDLEFNIYAGDLQIVAEVCRLYGFRNVYVVSFSRLRGDSWSYTQFVQAILNAFKDM</sequence>
<comment type="catalytic activity">
    <reaction evidence="7">
        <text>L-threonyl-[protein] + ATP = O-phospho-L-threonyl-[protein] + ADP + H(+)</text>
        <dbReference type="Rhea" id="RHEA:46608"/>
        <dbReference type="Rhea" id="RHEA-COMP:11060"/>
        <dbReference type="Rhea" id="RHEA-COMP:11605"/>
        <dbReference type="ChEBI" id="CHEBI:15378"/>
        <dbReference type="ChEBI" id="CHEBI:30013"/>
        <dbReference type="ChEBI" id="CHEBI:30616"/>
        <dbReference type="ChEBI" id="CHEBI:61977"/>
        <dbReference type="ChEBI" id="CHEBI:456216"/>
        <dbReference type="EC" id="2.7.11.1"/>
    </reaction>
</comment>
<feature type="binding site" evidence="9">
    <location>
        <position position="35"/>
    </location>
    <ligand>
        <name>ATP</name>
        <dbReference type="ChEBI" id="CHEBI:30616"/>
    </ligand>
</feature>
<dbReference type="Proteomes" id="UP000001542">
    <property type="component" value="Unassembled WGS sequence"/>
</dbReference>
<dbReference type="InterPro" id="IPR000719">
    <property type="entry name" value="Prot_kinase_dom"/>
</dbReference>
<organism evidence="14 15">
    <name type="scientific">Trichomonas vaginalis (strain ATCC PRA-98 / G3)</name>
    <dbReference type="NCBI Taxonomy" id="412133"/>
    <lineage>
        <taxon>Eukaryota</taxon>
        <taxon>Metamonada</taxon>
        <taxon>Parabasalia</taxon>
        <taxon>Trichomonadida</taxon>
        <taxon>Trichomonadidae</taxon>
        <taxon>Trichomonas</taxon>
    </lineage>
</organism>
<dbReference type="FunFam" id="3.30.200.20:FF:000003">
    <property type="entry name" value="Non-specific serine/threonine protein kinase"/>
    <property type="match status" value="1"/>
</dbReference>
<dbReference type="InterPro" id="IPR011009">
    <property type="entry name" value="Kinase-like_dom_sf"/>
</dbReference>
<dbReference type="SUPFAM" id="SSF103243">
    <property type="entry name" value="KA1-like"/>
    <property type="match status" value="1"/>
</dbReference>
<dbReference type="Gene3D" id="1.10.510.10">
    <property type="entry name" value="Transferase(Phosphotransferase) domain 1"/>
    <property type="match status" value="1"/>
</dbReference>
<feature type="region of interest" description="Disordered" evidence="11">
    <location>
        <begin position="312"/>
        <end position="339"/>
    </location>
</feature>
<gene>
    <name evidence="14" type="ORF">TVAG_119830</name>
</gene>
<comment type="similarity">
    <text evidence="10">Belongs to the protein kinase superfamily.</text>
</comment>
<dbReference type="InterPro" id="IPR028375">
    <property type="entry name" value="KA1/Ssp2_C"/>
</dbReference>
<dbReference type="STRING" id="5722.A2D7C9"/>
<comment type="catalytic activity">
    <reaction evidence="8">
        <text>L-seryl-[protein] + ATP = O-phospho-L-seryl-[protein] + ADP + H(+)</text>
        <dbReference type="Rhea" id="RHEA:17989"/>
        <dbReference type="Rhea" id="RHEA-COMP:9863"/>
        <dbReference type="Rhea" id="RHEA-COMP:11604"/>
        <dbReference type="ChEBI" id="CHEBI:15378"/>
        <dbReference type="ChEBI" id="CHEBI:29999"/>
        <dbReference type="ChEBI" id="CHEBI:30616"/>
        <dbReference type="ChEBI" id="CHEBI:83421"/>
        <dbReference type="ChEBI" id="CHEBI:456216"/>
        <dbReference type="EC" id="2.7.11.1"/>
    </reaction>
</comment>
<dbReference type="VEuPathDB" id="TrichDB:TVAG_119830"/>
<dbReference type="PROSITE" id="PS00108">
    <property type="entry name" value="PROTEIN_KINASE_ST"/>
    <property type="match status" value="1"/>
</dbReference>
<evidence type="ECO:0000256" key="4">
    <source>
        <dbReference type="ARBA" id="ARBA00022741"/>
    </source>
</evidence>
<dbReference type="InParanoid" id="A2D7C9"/>
<evidence type="ECO:0000256" key="1">
    <source>
        <dbReference type="ARBA" id="ARBA00012513"/>
    </source>
</evidence>
<dbReference type="InterPro" id="IPR017441">
    <property type="entry name" value="Protein_kinase_ATP_BS"/>
</dbReference>
<dbReference type="OrthoDB" id="193931at2759"/>
<dbReference type="SMR" id="A2D7C9"/>
<evidence type="ECO:0000256" key="3">
    <source>
        <dbReference type="ARBA" id="ARBA00022679"/>
    </source>
</evidence>
<dbReference type="OMA" id="IDERVIW"/>
<keyword evidence="5 14" id="KW-0418">Kinase</keyword>
<dbReference type="PROSITE" id="PS50032">
    <property type="entry name" value="KA1"/>
    <property type="match status" value="1"/>
</dbReference>
<evidence type="ECO:0000313" key="14">
    <source>
        <dbReference type="EMBL" id="EAY23646.1"/>
    </source>
</evidence>
<keyword evidence="4 9" id="KW-0547">Nucleotide-binding</keyword>